<gene>
    <name evidence="1" type="ORF">F2Q68_00032323</name>
</gene>
<dbReference type="Proteomes" id="UP000712281">
    <property type="component" value="Unassembled WGS sequence"/>
</dbReference>
<reference evidence="1" key="1">
    <citation type="submission" date="2019-12" db="EMBL/GenBank/DDBJ databases">
        <title>Genome sequencing and annotation of Brassica cretica.</title>
        <authorList>
            <person name="Studholme D.J."/>
            <person name="Sarris P.F."/>
        </authorList>
    </citation>
    <scope>NUCLEOTIDE SEQUENCE</scope>
    <source>
        <strain evidence="1">PFS-001/15</strain>
        <tissue evidence="1">Leaf</tissue>
    </source>
</reference>
<protein>
    <submittedName>
        <fullName evidence="1">Uncharacterized protein</fullName>
    </submittedName>
</protein>
<sequence>MDPQQQWNDVTAQLQSHNSRNWRGILILLTWKSCISWTWQERNSRLHRNTFRSVDGLTRLIDRQIRDRILSYRDRSPRLSSRMMQQWLS</sequence>
<proteinExistence type="predicted"/>
<dbReference type="EMBL" id="QGKW02002005">
    <property type="protein sequence ID" value="KAF2541117.1"/>
    <property type="molecule type" value="Genomic_DNA"/>
</dbReference>
<dbReference type="AlphaFoldDB" id="A0A8S9G923"/>
<accession>A0A8S9G923</accession>
<evidence type="ECO:0000313" key="2">
    <source>
        <dbReference type="Proteomes" id="UP000712281"/>
    </source>
</evidence>
<evidence type="ECO:0000313" key="1">
    <source>
        <dbReference type="EMBL" id="KAF2541117.1"/>
    </source>
</evidence>
<comment type="caution">
    <text evidence="1">The sequence shown here is derived from an EMBL/GenBank/DDBJ whole genome shotgun (WGS) entry which is preliminary data.</text>
</comment>
<organism evidence="1 2">
    <name type="scientific">Brassica cretica</name>
    <name type="common">Mustard</name>
    <dbReference type="NCBI Taxonomy" id="69181"/>
    <lineage>
        <taxon>Eukaryota</taxon>
        <taxon>Viridiplantae</taxon>
        <taxon>Streptophyta</taxon>
        <taxon>Embryophyta</taxon>
        <taxon>Tracheophyta</taxon>
        <taxon>Spermatophyta</taxon>
        <taxon>Magnoliopsida</taxon>
        <taxon>eudicotyledons</taxon>
        <taxon>Gunneridae</taxon>
        <taxon>Pentapetalae</taxon>
        <taxon>rosids</taxon>
        <taxon>malvids</taxon>
        <taxon>Brassicales</taxon>
        <taxon>Brassicaceae</taxon>
        <taxon>Brassiceae</taxon>
        <taxon>Brassica</taxon>
    </lineage>
</organism>
<name>A0A8S9G923_BRACR</name>